<protein>
    <submittedName>
        <fullName evidence="2">Uncharacterized protein</fullName>
    </submittedName>
</protein>
<comment type="caution">
    <text evidence="2">The sequence shown here is derived from an EMBL/GenBank/DDBJ whole genome shotgun (WGS) entry which is preliminary data.</text>
</comment>
<dbReference type="EMBL" id="MQVR01000013">
    <property type="protein sequence ID" value="OKL54555.1"/>
    <property type="molecule type" value="Genomic_DNA"/>
</dbReference>
<dbReference type="Proteomes" id="UP000185628">
    <property type="component" value="Unassembled WGS sequence"/>
</dbReference>
<reference evidence="3" key="1">
    <citation type="submission" date="2016-12" db="EMBL/GenBank/DDBJ databases">
        <authorList>
            <person name="Meng X."/>
        </authorList>
    </citation>
    <scope>NUCLEOTIDE SEQUENCE [LARGE SCALE GENOMIC DNA]</scope>
    <source>
        <strain evidence="3">DSM 19116</strain>
    </source>
</reference>
<keyword evidence="1" id="KW-0812">Transmembrane</keyword>
<gene>
    <name evidence="2" type="ORF">BSZ39_03615</name>
</gene>
<sequence>MTQPAPQSSAQFLGRKILAVLLGIAASIADGFLTAYLRGGENRWLIIIVFAAVTAPFLIALAWVLLVPTPAADEHGEDTIEQVWYRDASQGALHDLVAAVGLATAALVITNVDISATAVLPIILVFAMLDVVVRYTVAKRRMS</sequence>
<feature type="transmembrane region" description="Helical" evidence="1">
    <location>
        <begin position="118"/>
        <end position="137"/>
    </location>
</feature>
<organism evidence="2 3">
    <name type="scientific">Bowdeniella nasicola</name>
    <dbReference type="NCBI Taxonomy" id="208480"/>
    <lineage>
        <taxon>Bacteria</taxon>
        <taxon>Bacillati</taxon>
        <taxon>Actinomycetota</taxon>
        <taxon>Actinomycetes</taxon>
        <taxon>Actinomycetales</taxon>
        <taxon>Actinomycetaceae</taxon>
        <taxon>Bowdeniella</taxon>
    </lineage>
</organism>
<dbReference type="AlphaFoldDB" id="A0A1Q5Q428"/>
<keyword evidence="1" id="KW-1133">Transmembrane helix</keyword>
<accession>A0A1Q5Q428</accession>
<evidence type="ECO:0000313" key="2">
    <source>
        <dbReference type="EMBL" id="OKL54555.1"/>
    </source>
</evidence>
<keyword evidence="3" id="KW-1185">Reference proteome</keyword>
<keyword evidence="1" id="KW-0472">Membrane</keyword>
<name>A0A1Q5Q428_9ACTO</name>
<evidence type="ECO:0000256" key="1">
    <source>
        <dbReference type="SAM" id="Phobius"/>
    </source>
</evidence>
<proteinExistence type="predicted"/>
<feature type="transmembrane region" description="Helical" evidence="1">
    <location>
        <begin position="17"/>
        <end position="37"/>
    </location>
</feature>
<dbReference type="RefSeq" id="WP_073716029.1">
    <property type="nucleotide sequence ID" value="NZ_MQVR01000013.1"/>
</dbReference>
<feature type="transmembrane region" description="Helical" evidence="1">
    <location>
        <begin position="44"/>
        <end position="66"/>
    </location>
</feature>
<evidence type="ECO:0000313" key="3">
    <source>
        <dbReference type="Proteomes" id="UP000185628"/>
    </source>
</evidence>